<dbReference type="SUPFAM" id="SSF48726">
    <property type="entry name" value="Immunoglobulin"/>
    <property type="match status" value="1"/>
</dbReference>
<keyword evidence="2" id="KW-0472">Membrane</keyword>
<sequence length="217" mass="24197">FCLYVPGPEDNNQADPPPGPKEPLNLQCSIVSNPERESCPRIPSVHWFRGGSPEARPSFVYVPGGSSEECGNNTVDEDNPPQKCLSNFCKDVSSSDTDSYYCAVATCGQILFGRATRQDNEELVLLQQKSNTLQYILAATVTISLVVISFLVYFILKKKCKCHQALSAEGVYSSQQCQQTEDSLVYCSPRFNNRNGLNERQLEEETVYSHVRTTPRN</sequence>
<dbReference type="PROSITE" id="PS50835">
    <property type="entry name" value="IG_LIKE"/>
    <property type="match status" value="1"/>
</dbReference>
<dbReference type="Ensembl" id="ENSCSET00000005136.1">
    <property type="protein sequence ID" value="ENSCSEP00000005078.1"/>
    <property type="gene ID" value="ENSCSEG00000003285.1"/>
</dbReference>
<reference evidence="4 5" key="1">
    <citation type="journal article" date="2014" name="Nat. Genet.">
        <title>Whole-genome sequence of a flatfish provides insights into ZW sex chromosome evolution and adaptation to a benthic lifestyle.</title>
        <authorList>
            <person name="Chen S."/>
            <person name="Zhang G."/>
            <person name="Shao C."/>
            <person name="Huang Q."/>
            <person name="Liu G."/>
            <person name="Zhang P."/>
            <person name="Song W."/>
            <person name="An N."/>
            <person name="Chalopin D."/>
            <person name="Volff J.N."/>
            <person name="Hong Y."/>
            <person name="Li Q."/>
            <person name="Sha Z."/>
            <person name="Zhou H."/>
            <person name="Xie M."/>
            <person name="Yu Q."/>
            <person name="Liu Y."/>
            <person name="Xiang H."/>
            <person name="Wang N."/>
            <person name="Wu K."/>
            <person name="Yang C."/>
            <person name="Zhou Q."/>
            <person name="Liao X."/>
            <person name="Yang L."/>
            <person name="Hu Q."/>
            <person name="Zhang J."/>
            <person name="Meng L."/>
            <person name="Jin L."/>
            <person name="Tian Y."/>
            <person name="Lian J."/>
            <person name="Yang J."/>
            <person name="Miao G."/>
            <person name="Liu S."/>
            <person name="Liang Z."/>
            <person name="Yan F."/>
            <person name="Li Y."/>
            <person name="Sun B."/>
            <person name="Zhang H."/>
            <person name="Zhang J."/>
            <person name="Zhu Y."/>
            <person name="Du M."/>
            <person name="Zhao Y."/>
            <person name="Schartl M."/>
            <person name="Tang Q."/>
            <person name="Wang J."/>
        </authorList>
    </citation>
    <scope>NUCLEOTIDE SEQUENCE</scope>
</reference>
<protein>
    <recommendedName>
        <fullName evidence="3">Ig-like domain-containing protein</fullName>
    </recommendedName>
</protein>
<evidence type="ECO:0000313" key="5">
    <source>
        <dbReference type="Proteomes" id="UP000265120"/>
    </source>
</evidence>
<dbReference type="Gene3D" id="2.60.40.10">
    <property type="entry name" value="Immunoglobulins"/>
    <property type="match status" value="1"/>
</dbReference>
<keyword evidence="2" id="KW-1133">Transmembrane helix</keyword>
<dbReference type="Proteomes" id="UP000265120">
    <property type="component" value="Chromosome 15"/>
</dbReference>
<dbReference type="STRING" id="244447.ENSCSEP00000005078"/>
<organism evidence="4 5">
    <name type="scientific">Cynoglossus semilaevis</name>
    <name type="common">Tongue sole</name>
    <dbReference type="NCBI Taxonomy" id="244447"/>
    <lineage>
        <taxon>Eukaryota</taxon>
        <taxon>Metazoa</taxon>
        <taxon>Chordata</taxon>
        <taxon>Craniata</taxon>
        <taxon>Vertebrata</taxon>
        <taxon>Euteleostomi</taxon>
        <taxon>Actinopterygii</taxon>
        <taxon>Neopterygii</taxon>
        <taxon>Teleostei</taxon>
        <taxon>Neoteleostei</taxon>
        <taxon>Acanthomorphata</taxon>
        <taxon>Carangaria</taxon>
        <taxon>Pleuronectiformes</taxon>
        <taxon>Pleuronectoidei</taxon>
        <taxon>Cynoglossidae</taxon>
        <taxon>Cynoglossinae</taxon>
        <taxon>Cynoglossus</taxon>
    </lineage>
</organism>
<feature type="domain" description="Ig-like" evidence="3">
    <location>
        <begin position="8"/>
        <end position="124"/>
    </location>
</feature>
<dbReference type="Ensembl" id="ENSCSET00000005139.1">
    <property type="protein sequence ID" value="ENSCSEP00000005081.1"/>
    <property type="gene ID" value="ENSCSEG00000003285.1"/>
</dbReference>
<feature type="transmembrane region" description="Helical" evidence="2">
    <location>
        <begin position="135"/>
        <end position="156"/>
    </location>
</feature>
<dbReference type="GeneTree" id="ENSGT01150000287991"/>
<evidence type="ECO:0000313" key="4">
    <source>
        <dbReference type="Ensembl" id="ENSCSEP00000005078.1"/>
    </source>
</evidence>
<dbReference type="InterPro" id="IPR013783">
    <property type="entry name" value="Ig-like_fold"/>
</dbReference>
<evidence type="ECO:0000256" key="2">
    <source>
        <dbReference type="SAM" id="Phobius"/>
    </source>
</evidence>
<keyword evidence="2" id="KW-0812">Transmembrane</keyword>
<evidence type="ECO:0000256" key="1">
    <source>
        <dbReference type="SAM" id="MobiDB-lite"/>
    </source>
</evidence>
<proteinExistence type="predicted"/>
<evidence type="ECO:0000259" key="3">
    <source>
        <dbReference type="PROSITE" id="PS50835"/>
    </source>
</evidence>
<keyword evidence="5" id="KW-1185">Reference proteome</keyword>
<reference evidence="4" key="2">
    <citation type="submission" date="2025-05" db="UniProtKB">
        <authorList>
            <consortium name="Ensembl"/>
        </authorList>
    </citation>
    <scope>IDENTIFICATION</scope>
</reference>
<feature type="region of interest" description="Disordered" evidence="1">
    <location>
        <begin position="1"/>
        <end position="23"/>
    </location>
</feature>
<dbReference type="AlphaFoldDB" id="A0A3P8UPG4"/>
<dbReference type="InterPro" id="IPR007110">
    <property type="entry name" value="Ig-like_dom"/>
</dbReference>
<dbReference type="OMA" id="MIQPCVF"/>
<accession>A0A3P8UPG4</accession>
<dbReference type="InterPro" id="IPR036179">
    <property type="entry name" value="Ig-like_dom_sf"/>
</dbReference>
<name>A0A3P8UPG4_CYNSE</name>